<reference evidence="2 3" key="1">
    <citation type="submission" date="2016-06" db="EMBL/GenBank/DDBJ databases">
        <authorList>
            <person name="Kjaerup R.B."/>
            <person name="Dalgaard T.S."/>
            <person name="Juul-Madsen H.R."/>
        </authorList>
    </citation>
    <scope>NUCLEOTIDE SEQUENCE [LARGE SCALE GENOMIC DNA]</scope>
    <source>
        <strain evidence="2 3">DSM 43818</strain>
    </source>
</reference>
<organism evidence="2 3">
    <name type="scientific">Micromonospora nigra</name>
    <dbReference type="NCBI Taxonomy" id="145857"/>
    <lineage>
        <taxon>Bacteria</taxon>
        <taxon>Bacillati</taxon>
        <taxon>Actinomycetota</taxon>
        <taxon>Actinomycetes</taxon>
        <taxon>Micromonosporales</taxon>
        <taxon>Micromonosporaceae</taxon>
        <taxon>Micromonospora</taxon>
    </lineage>
</organism>
<evidence type="ECO:0000313" key="2">
    <source>
        <dbReference type="EMBL" id="SCL32076.1"/>
    </source>
</evidence>
<dbReference type="STRING" id="145857.GA0070616_4383"/>
<evidence type="ECO:0000256" key="1">
    <source>
        <dbReference type="SAM" id="MobiDB-lite"/>
    </source>
</evidence>
<dbReference type="AlphaFoldDB" id="A0A1C6SRB4"/>
<sequence length="155" mass="16712">MTATIPADVADWIRDAALPASLRGEVEDRLHRTCPCLGSVSGHCGKGSHEQCPRTQGWHRHGEPSPETWITNSRGLVAAARGISTAVWRTGRACRWLCPCNCHTTVMALFTAPASEAPRRMSVSGGNNRIATTDRLRADDEPQPTLFDAAPGSQP</sequence>
<name>A0A1C6SRB4_9ACTN</name>
<feature type="region of interest" description="Disordered" evidence="1">
    <location>
        <begin position="117"/>
        <end position="155"/>
    </location>
</feature>
<evidence type="ECO:0000313" key="3">
    <source>
        <dbReference type="Proteomes" id="UP000199699"/>
    </source>
</evidence>
<protein>
    <submittedName>
        <fullName evidence="2">Uncharacterized protein</fullName>
    </submittedName>
</protein>
<accession>A0A1C6SRB4</accession>
<gene>
    <name evidence="2" type="ORF">GA0070616_4383</name>
</gene>
<dbReference type="Pfam" id="PF19761">
    <property type="entry name" value="DUF6248"/>
    <property type="match status" value="1"/>
</dbReference>
<dbReference type="EMBL" id="FMHT01000003">
    <property type="protein sequence ID" value="SCL32076.1"/>
    <property type="molecule type" value="Genomic_DNA"/>
</dbReference>
<proteinExistence type="predicted"/>
<dbReference type="InterPro" id="IPR046215">
    <property type="entry name" value="DUF6248"/>
</dbReference>
<dbReference type="RefSeq" id="WP_175440156.1">
    <property type="nucleotide sequence ID" value="NZ_FMHT01000003.1"/>
</dbReference>
<keyword evidence="3" id="KW-1185">Reference proteome</keyword>
<dbReference type="Proteomes" id="UP000199699">
    <property type="component" value="Unassembled WGS sequence"/>
</dbReference>